<dbReference type="Proteomes" id="UP000607197">
    <property type="component" value="Unassembled WGS sequence"/>
</dbReference>
<feature type="transmembrane region" description="Helical" evidence="1">
    <location>
        <begin position="21"/>
        <end position="44"/>
    </location>
</feature>
<accession>A0A830F6B4</accession>
<sequence length="84" mass="9203">MDDIIPEHTAGPGKLRIFVSLLMLLVLMLVIGSILSAFYNIHWVEDLAMVLADHPFVIFEIAGLLAILSLLIKAISFANDEGLV</sequence>
<dbReference type="AlphaFoldDB" id="A0A830F6B4"/>
<name>A0A830F6B4_9EURY</name>
<evidence type="ECO:0000256" key="1">
    <source>
        <dbReference type="SAM" id="Phobius"/>
    </source>
</evidence>
<proteinExistence type="predicted"/>
<protein>
    <submittedName>
        <fullName evidence="2">Uncharacterized protein</fullName>
    </submittedName>
</protein>
<keyword evidence="1" id="KW-1133">Transmembrane helix</keyword>
<feature type="transmembrane region" description="Helical" evidence="1">
    <location>
        <begin position="56"/>
        <end position="78"/>
    </location>
</feature>
<dbReference type="RefSeq" id="WP_229774121.1">
    <property type="nucleotide sequence ID" value="NZ_BMPG01000003.1"/>
</dbReference>
<evidence type="ECO:0000313" key="3">
    <source>
        <dbReference type="Proteomes" id="UP000607197"/>
    </source>
</evidence>
<dbReference type="EMBL" id="BMPG01000003">
    <property type="protein sequence ID" value="GGL67235.1"/>
    <property type="molecule type" value="Genomic_DNA"/>
</dbReference>
<keyword evidence="1" id="KW-0812">Transmembrane</keyword>
<comment type="caution">
    <text evidence="2">The sequence shown here is derived from an EMBL/GenBank/DDBJ whole genome shotgun (WGS) entry which is preliminary data.</text>
</comment>
<organism evidence="2 3">
    <name type="scientific">Halocalculus aciditolerans</name>
    <dbReference type="NCBI Taxonomy" id="1383812"/>
    <lineage>
        <taxon>Archaea</taxon>
        <taxon>Methanobacteriati</taxon>
        <taxon>Methanobacteriota</taxon>
        <taxon>Stenosarchaea group</taxon>
        <taxon>Halobacteria</taxon>
        <taxon>Halobacteriales</taxon>
        <taxon>Halobacteriaceae</taxon>
        <taxon>Halocalculus</taxon>
    </lineage>
</organism>
<gene>
    <name evidence="2" type="ORF">GCM10009039_26590</name>
</gene>
<reference evidence="2" key="2">
    <citation type="submission" date="2020-09" db="EMBL/GenBank/DDBJ databases">
        <authorList>
            <person name="Sun Q."/>
            <person name="Ohkuma M."/>
        </authorList>
    </citation>
    <scope>NUCLEOTIDE SEQUENCE</scope>
    <source>
        <strain evidence="2">JCM 19596</strain>
    </source>
</reference>
<keyword evidence="3" id="KW-1185">Reference proteome</keyword>
<evidence type="ECO:0000313" key="2">
    <source>
        <dbReference type="EMBL" id="GGL67235.1"/>
    </source>
</evidence>
<reference evidence="2" key="1">
    <citation type="journal article" date="2014" name="Int. J. Syst. Evol. Microbiol.">
        <title>Complete genome sequence of Corynebacterium casei LMG S-19264T (=DSM 44701T), isolated from a smear-ripened cheese.</title>
        <authorList>
            <consortium name="US DOE Joint Genome Institute (JGI-PGF)"/>
            <person name="Walter F."/>
            <person name="Albersmeier A."/>
            <person name="Kalinowski J."/>
            <person name="Ruckert C."/>
        </authorList>
    </citation>
    <scope>NUCLEOTIDE SEQUENCE</scope>
    <source>
        <strain evidence="2">JCM 19596</strain>
    </source>
</reference>
<keyword evidence="1" id="KW-0472">Membrane</keyword>